<reference evidence="2 3" key="1">
    <citation type="submission" date="2016-10" db="EMBL/GenBank/DDBJ databases">
        <authorList>
            <person name="de Groot N.N."/>
        </authorList>
    </citation>
    <scope>NUCLEOTIDE SEQUENCE [LARGE SCALE GENOMIC DNA]</scope>
    <source>
        <strain evidence="2 3">CPCC 201259</strain>
    </source>
</reference>
<gene>
    <name evidence="1" type="ORF">ATL45_7614</name>
    <name evidence="2" type="ORF">SAMN05421805_101717</name>
</gene>
<keyword evidence="4" id="KW-1185">Reference proteome</keyword>
<protein>
    <submittedName>
        <fullName evidence="2">Uncharacterized protein</fullName>
    </submittedName>
</protein>
<name>A0A1I4RWH3_9PSEU</name>
<sequence>MTQLVSVSTTMSAAVLRASCLGQECAPVPKDMAPHLFARQPERSKPG</sequence>
<reference evidence="1 4" key="2">
    <citation type="submission" date="2018-10" db="EMBL/GenBank/DDBJ databases">
        <title>Sequencing the genomes of 1000 actinobacteria strains.</title>
        <authorList>
            <person name="Klenk H.-P."/>
        </authorList>
    </citation>
    <scope>NUCLEOTIDE SEQUENCE [LARGE SCALE GENOMIC DNA]</scope>
    <source>
        <strain evidence="1 4">DSM 45119</strain>
    </source>
</reference>
<accession>A0A1I4RWH3</accession>
<evidence type="ECO:0000313" key="3">
    <source>
        <dbReference type="Proteomes" id="UP000199398"/>
    </source>
</evidence>
<proteinExistence type="predicted"/>
<evidence type="ECO:0000313" key="1">
    <source>
        <dbReference type="EMBL" id="RKT89164.1"/>
    </source>
</evidence>
<evidence type="ECO:0000313" key="2">
    <source>
        <dbReference type="EMBL" id="SFM56350.1"/>
    </source>
</evidence>
<dbReference type="Proteomes" id="UP000270697">
    <property type="component" value="Unassembled WGS sequence"/>
</dbReference>
<dbReference type="AlphaFoldDB" id="A0A1I4RWH3"/>
<organism evidence="2 3">
    <name type="scientific">Saccharopolyspora antimicrobica</name>
    <dbReference type="NCBI Taxonomy" id="455193"/>
    <lineage>
        <taxon>Bacteria</taxon>
        <taxon>Bacillati</taxon>
        <taxon>Actinomycetota</taxon>
        <taxon>Actinomycetes</taxon>
        <taxon>Pseudonocardiales</taxon>
        <taxon>Pseudonocardiaceae</taxon>
        <taxon>Saccharopolyspora</taxon>
    </lineage>
</organism>
<dbReference type="EMBL" id="FOUP01000001">
    <property type="protein sequence ID" value="SFM56350.1"/>
    <property type="molecule type" value="Genomic_DNA"/>
</dbReference>
<dbReference type="EMBL" id="RBXX01000002">
    <property type="protein sequence ID" value="RKT89164.1"/>
    <property type="molecule type" value="Genomic_DNA"/>
</dbReference>
<evidence type="ECO:0000313" key="4">
    <source>
        <dbReference type="Proteomes" id="UP000270697"/>
    </source>
</evidence>
<dbReference type="Proteomes" id="UP000199398">
    <property type="component" value="Unassembled WGS sequence"/>
</dbReference>